<dbReference type="Proteomes" id="UP001139474">
    <property type="component" value="Unassembled WGS sequence"/>
</dbReference>
<evidence type="ECO:0008006" key="3">
    <source>
        <dbReference type="Google" id="ProtNLM"/>
    </source>
</evidence>
<accession>A0A9X2FX58</accession>
<protein>
    <recommendedName>
        <fullName evidence="3">Lipoprotein</fullName>
    </recommendedName>
</protein>
<comment type="caution">
    <text evidence="1">The sequence shown here is derived from an EMBL/GenBank/DDBJ whole genome shotgun (WGS) entry which is preliminary data.</text>
</comment>
<gene>
    <name evidence="1" type="ORF">NJR55_08190</name>
</gene>
<reference evidence="1" key="1">
    <citation type="submission" date="2022-06" db="EMBL/GenBank/DDBJ databases">
        <title>Idiomarina rhizosphaerae M1R2S28.</title>
        <authorList>
            <person name="Sun J.-Q."/>
            <person name="Li L.-F."/>
        </authorList>
    </citation>
    <scope>NUCLEOTIDE SEQUENCE</scope>
    <source>
        <strain evidence="1">M1R2S28</strain>
    </source>
</reference>
<organism evidence="1 2">
    <name type="scientific">Idiomarina rhizosphaerae</name>
    <dbReference type="NCBI Taxonomy" id="2961572"/>
    <lineage>
        <taxon>Bacteria</taxon>
        <taxon>Pseudomonadati</taxon>
        <taxon>Pseudomonadota</taxon>
        <taxon>Gammaproteobacteria</taxon>
        <taxon>Alteromonadales</taxon>
        <taxon>Idiomarinaceae</taxon>
        <taxon>Idiomarina</taxon>
    </lineage>
</organism>
<dbReference type="PROSITE" id="PS51257">
    <property type="entry name" value="PROKAR_LIPOPROTEIN"/>
    <property type="match status" value="1"/>
</dbReference>
<dbReference type="EMBL" id="JAMZDE010000007">
    <property type="protein sequence ID" value="MCP1339575.1"/>
    <property type="molecule type" value="Genomic_DNA"/>
</dbReference>
<proteinExistence type="predicted"/>
<evidence type="ECO:0000313" key="1">
    <source>
        <dbReference type="EMBL" id="MCP1339575.1"/>
    </source>
</evidence>
<evidence type="ECO:0000313" key="2">
    <source>
        <dbReference type="Proteomes" id="UP001139474"/>
    </source>
</evidence>
<name>A0A9X2FX58_9GAMM</name>
<dbReference type="RefSeq" id="WP_253619477.1">
    <property type="nucleotide sequence ID" value="NZ_JAMZDE010000007.1"/>
</dbReference>
<sequence length="656" mass="75340">MNIYKVLGVAVVSAMLSAGCAESKEAKQEGRTVYEQIQQRDELHDARFEILKGLEDEELGRALYGQEMSNFQWMMDVFVFYAGIEKVEYAQPELFHFNQYSDSNSMTEAYLQSLVAVNSWKHLSCMQYSNEQGFTLKPGFEFPFRYGLTYTKLVLDNGDTLDFPEYASFPDMANNRQALGDIVDTREEFCFTDARDEKSPRPVAVKGEFYAELPEQMITFELDAEDVGETLERDGFLINVLEFGEDYYVVEISTEDGTDPSKLFGNEDVLAEAVTANGDYLAWRSTRRRPMSEVYQENDLLEEVIAKAKQGNIDLEAVKKDFEAWQKDSKEARAGKIYLGRAFNGQVDKGLLTLLVYGEESKKLERELDLPVLDMPYSRTYEISLGDIPEIELTAPVYNDRLPVTASRTELNAQEISDLMTLLHFRGYEFDDPKRQDVETPGVIRWFYPNVQSDVFIESGYRVAASAMAGHKFFDENNEPVQDAAEVELKKSGNLENTDLESIEFAYDFKAHSIDYYPKRFTTKPARFKAALPVLIAPNLTKESYAKDELPPGVSLKGNRLIIDYAEFEPRETIKRKAYEQERRRNEVFVKDSRGYLKEITRQSFVYAHGRNKPPVDVYYFYGEPETFEVWYMGEAKFIDYDVDIDLNSTGTQNAK</sequence>
<dbReference type="AlphaFoldDB" id="A0A9X2FX58"/>
<keyword evidence="2" id="KW-1185">Reference proteome</keyword>